<dbReference type="PANTHER" id="PTHR35995:SF1">
    <property type="entry name" value="OS04G0690500 PROTEIN"/>
    <property type="match status" value="1"/>
</dbReference>
<feature type="compositionally biased region" description="Acidic residues" evidence="1">
    <location>
        <begin position="77"/>
        <end position="87"/>
    </location>
</feature>
<protein>
    <submittedName>
        <fullName evidence="2">Uncharacterized protein</fullName>
    </submittedName>
</protein>
<evidence type="ECO:0000256" key="1">
    <source>
        <dbReference type="SAM" id="MobiDB-lite"/>
    </source>
</evidence>
<dbReference type="AlphaFoldDB" id="A0ABD3DG02"/>
<keyword evidence="3" id="KW-1185">Reference proteome</keyword>
<comment type="caution">
    <text evidence="2">The sequence shown here is derived from an EMBL/GenBank/DDBJ whole genome shotgun (WGS) entry which is preliminary data.</text>
</comment>
<proteinExistence type="predicted"/>
<accession>A0ABD3DG02</accession>
<name>A0ABD3DG02_9LAMI</name>
<feature type="region of interest" description="Disordered" evidence="1">
    <location>
        <begin position="76"/>
        <end position="95"/>
    </location>
</feature>
<organism evidence="2 3">
    <name type="scientific">Castilleja foliolosa</name>
    <dbReference type="NCBI Taxonomy" id="1961234"/>
    <lineage>
        <taxon>Eukaryota</taxon>
        <taxon>Viridiplantae</taxon>
        <taxon>Streptophyta</taxon>
        <taxon>Embryophyta</taxon>
        <taxon>Tracheophyta</taxon>
        <taxon>Spermatophyta</taxon>
        <taxon>Magnoliopsida</taxon>
        <taxon>eudicotyledons</taxon>
        <taxon>Gunneridae</taxon>
        <taxon>Pentapetalae</taxon>
        <taxon>asterids</taxon>
        <taxon>lamiids</taxon>
        <taxon>Lamiales</taxon>
        <taxon>Orobanchaceae</taxon>
        <taxon>Pedicularideae</taxon>
        <taxon>Castillejinae</taxon>
        <taxon>Castilleja</taxon>
    </lineage>
</organism>
<reference evidence="3" key="1">
    <citation type="journal article" date="2024" name="IScience">
        <title>Strigolactones Initiate the Formation of Haustorium-like Structures in Castilleja.</title>
        <authorList>
            <person name="Buerger M."/>
            <person name="Peterson D."/>
            <person name="Chory J."/>
        </authorList>
    </citation>
    <scope>NUCLEOTIDE SEQUENCE [LARGE SCALE GENOMIC DNA]</scope>
</reference>
<sequence>MNIENMREEDQRSCYFHPKELVIGICALCLKQRLLILASKQKPHLFTAHKIKLLPKIFAITSLINPLEFKHHKSDVYDDDDDDDDNDVTNYSSTSSQEDSFISIKFEDNGVGSWDKDNISKISNDHQINNSLDNANKINKSVVERAKPRGKLRWRKRIGHLLQLIKWKRSATSKGNMCQVGTKLEGTKVKGGWIRILTKRRTKE</sequence>
<dbReference type="Proteomes" id="UP001632038">
    <property type="component" value="Unassembled WGS sequence"/>
</dbReference>
<dbReference type="PANTHER" id="PTHR35995">
    <property type="entry name" value="OS04G0690500 PROTEIN"/>
    <property type="match status" value="1"/>
</dbReference>
<evidence type="ECO:0000313" key="3">
    <source>
        <dbReference type="Proteomes" id="UP001632038"/>
    </source>
</evidence>
<gene>
    <name evidence="2" type="ORF">CASFOL_016231</name>
</gene>
<evidence type="ECO:0000313" key="2">
    <source>
        <dbReference type="EMBL" id="KAL3641263.1"/>
    </source>
</evidence>
<dbReference type="EMBL" id="JAVIJP010000017">
    <property type="protein sequence ID" value="KAL3641263.1"/>
    <property type="molecule type" value="Genomic_DNA"/>
</dbReference>